<dbReference type="InterPro" id="IPR029039">
    <property type="entry name" value="Flavoprotein-like_sf"/>
</dbReference>
<accession>A0ABU5AR13</accession>
<dbReference type="PANTHER" id="PTHR30543:SF21">
    <property type="entry name" value="NAD(P)H-DEPENDENT FMN REDUCTASE LOT6"/>
    <property type="match status" value="1"/>
</dbReference>
<keyword evidence="3" id="KW-1185">Reference proteome</keyword>
<sequence length="178" mass="18761">MLNIFAISGSLRAASTNSALLAALAQNAPAGCRVTLYDGLGRLPIFNPDDEGERTPPEAAALIEAVTAADGVIISCPEYAHGVPGGLKNALDWLVSRDAAVAKPAMLVHASPRSLYARAALSEIMRTMSFVLFEETALEIVLIGKKPPEMEAILTTAENRLAMRAAVQGFAASIRSRT</sequence>
<dbReference type="InterPro" id="IPR050712">
    <property type="entry name" value="NAD(P)H-dep_reductase"/>
</dbReference>
<dbReference type="Pfam" id="PF03358">
    <property type="entry name" value="FMN_red"/>
    <property type="match status" value="1"/>
</dbReference>
<keyword evidence="2" id="KW-0560">Oxidoreductase</keyword>
<proteinExistence type="predicted"/>
<evidence type="ECO:0000259" key="1">
    <source>
        <dbReference type="Pfam" id="PF03358"/>
    </source>
</evidence>
<dbReference type="PANTHER" id="PTHR30543">
    <property type="entry name" value="CHROMATE REDUCTASE"/>
    <property type="match status" value="1"/>
</dbReference>
<comment type="caution">
    <text evidence="2">The sequence shown here is derived from an EMBL/GenBank/DDBJ whole genome shotgun (WGS) entry which is preliminary data.</text>
</comment>
<dbReference type="SUPFAM" id="SSF52218">
    <property type="entry name" value="Flavoproteins"/>
    <property type="match status" value="1"/>
</dbReference>
<dbReference type="Gene3D" id="3.40.50.360">
    <property type="match status" value="1"/>
</dbReference>
<gene>
    <name evidence="2" type="ORF">RFM23_18925</name>
</gene>
<dbReference type="InterPro" id="IPR005025">
    <property type="entry name" value="FMN_Rdtase-like_dom"/>
</dbReference>
<dbReference type="EC" id="1.-.-.-" evidence="2"/>
<dbReference type="RefSeq" id="WP_127310856.1">
    <property type="nucleotide sequence ID" value="NZ_JAVIIP010000010.1"/>
</dbReference>
<dbReference type="Proteomes" id="UP001276564">
    <property type="component" value="Unassembled WGS sequence"/>
</dbReference>
<evidence type="ECO:0000313" key="3">
    <source>
        <dbReference type="Proteomes" id="UP001276564"/>
    </source>
</evidence>
<reference evidence="2 3" key="1">
    <citation type="submission" date="2023-08" db="EMBL/GenBank/DDBJ databases">
        <title>Implementing the SeqCode for naming new Mesorhizobium species isolated from Vachellia karroo root nodules.</title>
        <authorList>
            <person name="Van Lill M."/>
        </authorList>
    </citation>
    <scope>NUCLEOTIDE SEQUENCE [LARGE SCALE GENOMIC DNA]</scope>
    <source>
        <strain evidence="2 3">VK4B</strain>
    </source>
</reference>
<feature type="domain" description="NADPH-dependent FMN reductase-like" evidence="1">
    <location>
        <begin position="3"/>
        <end position="121"/>
    </location>
</feature>
<dbReference type="GO" id="GO:0016491">
    <property type="term" value="F:oxidoreductase activity"/>
    <property type="evidence" value="ECO:0007669"/>
    <property type="project" value="UniProtKB-KW"/>
</dbReference>
<evidence type="ECO:0000313" key="2">
    <source>
        <dbReference type="EMBL" id="MDX8539696.1"/>
    </source>
</evidence>
<name>A0ABU5AR13_9HYPH</name>
<organism evidence="2 3">
    <name type="scientific">Mesorhizobium abyssinicae</name>
    <dbReference type="NCBI Taxonomy" id="1209958"/>
    <lineage>
        <taxon>Bacteria</taxon>
        <taxon>Pseudomonadati</taxon>
        <taxon>Pseudomonadota</taxon>
        <taxon>Alphaproteobacteria</taxon>
        <taxon>Hyphomicrobiales</taxon>
        <taxon>Phyllobacteriaceae</taxon>
        <taxon>Mesorhizobium</taxon>
    </lineage>
</organism>
<dbReference type="EMBL" id="JAVIIP010000010">
    <property type="protein sequence ID" value="MDX8539696.1"/>
    <property type="molecule type" value="Genomic_DNA"/>
</dbReference>
<protein>
    <submittedName>
        <fullName evidence="2">NADPH-dependent FMN reductase</fullName>
        <ecNumber evidence="2">1.-.-.-</ecNumber>
    </submittedName>
</protein>